<evidence type="ECO:0000313" key="2">
    <source>
        <dbReference type="Proteomes" id="UP000094578"/>
    </source>
</evidence>
<reference evidence="1 2" key="1">
    <citation type="submission" date="2016-08" db="EMBL/GenBank/DDBJ databases">
        <title>Genome sequencing of Paenibacillus sp. TI45-13ar, isolated from Korean traditional nuruk.</title>
        <authorList>
            <person name="Kim S.-J."/>
        </authorList>
    </citation>
    <scope>NUCLEOTIDE SEQUENCE [LARGE SCALE GENOMIC DNA]</scope>
    <source>
        <strain evidence="1 2">TI45-13ar</strain>
    </source>
</reference>
<proteinExistence type="predicted"/>
<dbReference type="AlphaFoldDB" id="A0A1E3KX84"/>
<comment type="caution">
    <text evidence="1">The sequence shown here is derived from an EMBL/GenBank/DDBJ whole genome shotgun (WGS) entry which is preliminary data.</text>
</comment>
<protein>
    <submittedName>
        <fullName evidence="1">Uncharacterized protein</fullName>
    </submittedName>
</protein>
<organism evidence="1 2">
    <name type="scientific">Paenibacillus nuruki</name>
    <dbReference type="NCBI Taxonomy" id="1886670"/>
    <lineage>
        <taxon>Bacteria</taxon>
        <taxon>Bacillati</taxon>
        <taxon>Bacillota</taxon>
        <taxon>Bacilli</taxon>
        <taxon>Bacillales</taxon>
        <taxon>Paenibacillaceae</taxon>
        <taxon>Paenibacillus</taxon>
    </lineage>
</organism>
<dbReference type="STRING" id="1886670.PTI45_04504"/>
<accession>A0A1E3KX84</accession>
<dbReference type="EMBL" id="MDER01000094">
    <property type="protein sequence ID" value="ODP26162.1"/>
    <property type="molecule type" value="Genomic_DNA"/>
</dbReference>
<keyword evidence="2" id="KW-1185">Reference proteome</keyword>
<evidence type="ECO:0000313" key="1">
    <source>
        <dbReference type="EMBL" id="ODP26162.1"/>
    </source>
</evidence>
<sequence>MLLLKPDPHVWLLSLQRISEVIQTRLETMSTNESLSCLFSLCEYFIHKIQQSGLFIVFEPTDIIVITAITEEHSNYIGEMYPLEDFEQGKESKEELLSSGFIYTPMRIPQASQETGGLKIMLDWQFVFNKVKQMDQETSYFKIGLTLQEEQLFKEVYDAIQKLVNTTTPVNSTTIGIDGAQIRLSVDYSKLHLEVINFFGVADPMTPYAWSFHVESSLQNDVRIVQQQIYKDSEFYINESPAIHQLNELLLQLYHQQNRVIV</sequence>
<gene>
    <name evidence="1" type="ORF">PTI45_04504</name>
</gene>
<dbReference type="Proteomes" id="UP000094578">
    <property type="component" value="Unassembled WGS sequence"/>
</dbReference>
<name>A0A1E3KX84_9BACL</name>